<dbReference type="EMBL" id="PDKW01000043">
    <property type="protein sequence ID" value="PGH54966.1"/>
    <property type="molecule type" value="Genomic_DNA"/>
</dbReference>
<dbReference type="PANTHER" id="PTHR30483">
    <property type="entry name" value="LEUCINE-SPECIFIC-BINDING PROTEIN"/>
    <property type="match status" value="1"/>
</dbReference>
<reference evidence="6" key="1">
    <citation type="submission" date="2017-10" db="EMBL/GenBank/DDBJ databases">
        <authorList>
            <person name="Kravchenko I.K."/>
            <person name="Grouzdev D.S."/>
        </authorList>
    </citation>
    <scope>NUCLEOTIDE SEQUENCE [LARGE SCALE GENOMIC DNA]</scope>
    <source>
        <strain evidence="6">B2</strain>
    </source>
</reference>
<dbReference type="PANTHER" id="PTHR30483:SF6">
    <property type="entry name" value="PERIPLASMIC BINDING PROTEIN OF ABC TRANSPORTER FOR NATURAL AMINO ACIDS"/>
    <property type="match status" value="1"/>
</dbReference>
<dbReference type="Pfam" id="PF13458">
    <property type="entry name" value="Peripla_BP_6"/>
    <property type="match status" value="1"/>
</dbReference>
<dbReference type="PROSITE" id="PS51257">
    <property type="entry name" value="PROKAR_LIPOPROTEIN"/>
    <property type="match status" value="1"/>
</dbReference>
<dbReference type="CDD" id="cd06339">
    <property type="entry name" value="PBP1_YraM_LppC_lipoprotein-like"/>
    <property type="match status" value="1"/>
</dbReference>
<dbReference type="AlphaFoldDB" id="A0A2B8B8B7"/>
<proteinExistence type="inferred from homology"/>
<name>A0A2B8B8B7_9PROT</name>
<dbReference type="GO" id="GO:0006865">
    <property type="term" value="P:amino acid transport"/>
    <property type="evidence" value="ECO:0007669"/>
    <property type="project" value="UniProtKB-KW"/>
</dbReference>
<gene>
    <name evidence="5" type="ORF">CRT60_35235</name>
</gene>
<feature type="domain" description="Leucine-binding protein" evidence="4">
    <location>
        <begin position="63"/>
        <end position="389"/>
    </location>
</feature>
<keyword evidence="6" id="KW-1185">Reference proteome</keyword>
<evidence type="ECO:0000256" key="3">
    <source>
        <dbReference type="ARBA" id="ARBA00022970"/>
    </source>
</evidence>
<evidence type="ECO:0000259" key="4">
    <source>
        <dbReference type="Pfam" id="PF13458"/>
    </source>
</evidence>
<protein>
    <submittedName>
        <fullName evidence="5">Penicillin-binding protein activator</fullName>
    </submittedName>
</protein>
<dbReference type="InterPro" id="IPR051010">
    <property type="entry name" value="BCAA_transport"/>
</dbReference>
<accession>A0A2B8B8B7</accession>
<dbReference type="Proteomes" id="UP000225379">
    <property type="component" value="Unassembled WGS sequence"/>
</dbReference>
<dbReference type="SUPFAM" id="SSF53822">
    <property type="entry name" value="Periplasmic binding protein-like I"/>
    <property type="match status" value="1"/>
</dbReference>
<keyword evidence="3" id="KW-0029">Amino-acid transport</keyword>
<evidence type="ECO:0000313" key="6">
    <source>
        <dbReference type="Proteomes" id="UP000225379"/>
    </source>
</evidence>
<sequence>MWRRLVARLATAFSQGLKRHGVAALLVAGLLSACSTVSAPPRVAQAPQPVPAPVAPLPEAQGPIKVAVLVPLSGQSAAIGQAMLDSAQMALFDMAGDQLQLLPRDTKGTPGGAADAARQALAEGARLIIGPLFAADVAAVRPIAQNAGVDVLAFTNDATQAGNGTYVLGFVPADQVNRVAGYARSRGATRFTVLAPRSPYGDAVVNAMQQIAPKLGTMTTQVERYDPAVTDLSIPAKQVAQETPQPQAVMLAEGGQRAQGIAQALAANGVQPQQVKLLGTGLWDDTSQGALGQETALVGALYAAPAPQTRARFESQFEQVYGRKPPRIATLAYDATSIAAVLTRTGGPVPFDRMAMTNPNGFEGLDGLFRLRADGLVERGLAVMEITPTGSRVVDPAPPSFEMLGQ</sequence>
<evidence type="ECO:0000256" key="1">
    <source>
        <dbReference type="ARBA" id="ARBA00010062"/>
    </source>
</evidence>
<dbReference type="OrthoDB" id="7210494at2"/>
<comment type="caution">
    <text evidence="5">The sequence shown here is derived from an EMBL/GenBank/DDBJ whole genome shotgun (WGS) entry which is preliminary data.</text>
</comment>
<organism evidence="5 6">
    <name type="scientific">Azospirillum palustre</name>
    <dbReference type="NCBI Taxonomy" id="2044885"/>
    <lineage>
        <taxon>Bacteria</taxon>
        <taxon>Pseudomonadati</taxon>
        <taxon>Pseudomonadota</taxon>
        <taxon>Alphaproteobacteria</taxon>
        <taxon>Rhodospirillales</taxon>
        <taxon>Azospirillaceae</taxon>
        <taxon>Azospirillum</taxon>
    </lineage>
</organism>
<dbReference type="InterPro" id="IPR028082">
    <property type="entry name" value="Peripla_BP_I"/>
</dbReference>
<keyword evidence="2" id="KW-0732">Signal</keyword>
<comment type="similarity">
    <text evidence="1">Belongs to the leucine-binding protein family.</text>
</comment>
<keyword evidence="3" id="KW-0813">Transport</keyword>
<evidence type="ECO:0000256" key="2">
    <source>
        <dbReference type="ARBA" id="ARBA00022729"/>
    </source>
</evidence>
<dbReference type="Gene3D" id="3.40.50.2300">
    <property type="match status" value="2"/>
</dbReference>
<dbReference type="InterPro" id="IPR028081">
    <property type="entry name" value="Leu-bd"/>
</dbReference>
<evidence type="ECO:0000313" key="5">
    <source>
        <dbReference type="EMBL" id="PGH54966.1"/>
    </source>
</evidence>